<reference evidence="2" key="2">
    <citation type="journal article" date="2021" name="PeerJ">
        <title>Extensive microbial diversity within the chicken gut microbiome revealed by metagenomics and culture.</title>
        <authorList>
            <person name="Gilroy R."/>
            <person name="Ravi A."/>
            <person name="Getino M."/>
            <person name="Pursley I."/>
            <person name="Horton D.L."/>
            <person name="Alikhan N.F."/>
            <person name="Baker D."/>
            <person name="Gharbi K."/>
            <person name="Hall N."/>
            <person name="Watson M."/>
            <person name="Adriaenssens E.M."/>
            <person name="Foster-Nyarko E."/>
            <person name="Jarju S."/>
            <person name="Secka A."/>
            <person name="Antonio M."/>
            <person name="Oren A."/>
            <person name="Chaudhuri R.R."/>
            <person name="La Ragione R."/>
            <person name="Hildebrand F."/>
            <person name="Pallen M.J."/>
        </authorList>
    </citation>
    <scope>NUCLEOTIDE SEQUENCE</scope>
    <source>
        <strain evidence="2">ChiW13-3771</strain>
    </source>
</reference>
<feature type="transmembrane region" description="Helical" evidence="1">
    <location>
        <begin position="166"/>
        <end position="188"/>
    </location>
</feature>
<evidence type="ECO:0000313" key="3">
    <source>
        <dbReference type="Proteomes" id="UP000824201"/>
    </source>
</evidence>
<accession>A0A9D1JEC5</accession>
<gene>
    <name evidence="2" type="ORF">IAC96_13425</name>
</gene>
<feature type="non-terminal residue" evidence="2">
    <location>
        <position position="1"/>
    </location>
</feature>
<proteinExistence type="predicted"/>
<dbReference type="Proteomes" id="UP000824201">
    <property type="component" value="Unassembled WGS sequence"/>
</dbReference>
<sequence>EEYKKNFLPENAEEIDSYVYSNIIIIDGNEIKERPVNTQYNGEAYTYCIEENGKSAFYGLFDIYSIEPLKVSKNDRIEILLNDYFLPYGNVEPVLYGKNSVEGQWERITNITADNPGNKYVLYGIQMKSSYKYFRAIAHFTFSHNEEVPLAEPVYQINYYKQESNYFVPFLIAGVACVVIAVGMVYYIKKRRKA</sequence>
<evidence type="ECO:0000256" key="1">
    <source>
        <dbReference type="SAM" id="Phobius"/>
    </source>
</evidence>
<reference evidence="2" key="1">
    <citation type="submission" date="2020-10" db="EMBL/GenBank/DDBJ databases">
        <authorList>
            <person name="Gilroy R."/>
        </authorList>
    </citation>
    <scope>NUCLEOTIDE SEQUENCE</scope>
    <source>
        <strain evidence="2">ChiW13-3771</strain>
    </source>
</reference>
<dbReference type="EMBL" id="DVHN01000193">
    <property type="protein sequence ID" value="HIR89939.1"/>
    <property type="molecule type" value="Genomic_DNA"/>
</dbReference>
<comment type="caution">
    <text evidence="2">The sequence shown here is derived from an EMBL/GenBank/DDBJ whole genome shotgun (WGS) entry which is preliminary data.</text>
</comment>
<keyword evidence="1" id="KW-0472">Membrane</keyword>
<organism evidence="2 3">
    <name type="scientific">Candidatus Fimimorpha faecalis</name>
    <dbReference type="NCBI Taxonomy" id="2840824"/>
    <lineage>
        <taxon>Bacteria</taxon>
        <taxon>Bacillati</taxon>
        <taxon>Bacillota</taxon>
        <taxon>Clostridia</taxon>
        <taxon>Eubacteriales</taxon>
        <taxon>Candidatus Fimimorpha</taxon>
    </lineage>
</organism>
<keyword evidence="1" id="KW-1133">Transmembrane helix</keyword>
<keyword evidence="1" id="KW-0812">Transmembrane</keyword>
<evidence type="ECO:0000313" key="2">
    <source>
        <dbReference type="EMBL" id="HIR89939.1"/>
    </source>
</evidence>
<name>A0A9D1JEC5_9FIRM</name>
<dbReference type="AlphaFoldDB" id="A0A9D1JEC5"/>
<protein>
    <submittedName>
        <fullName evidence="2">Uncharacterized protein</fullName>
    </submittedName>
</protein>